<dbReference type="RefSeq" id="WP_231314086.1">
    <property type="nucleotide sequence ID" value="NZ_JAJODE010000003.1"/>
</dbReference>
<dbReference type="EMBL" id="JAJODE010000003">
    <property type="protein sequence ID" value="MCD4837663.1"/>
    <property type="molecule type" value="Genomic_DNA"/>
</dbReference>
<evidence type="ECO:0000313" key="1">
    <source>
        <dbReference type="EMBL" id="MCD4837663.1"/>
    </source>
</evidence>
<dbReference type="Gene3D" id="3.40.50.720">
    <property type="entry name" value="NAD(P)-binding Rossmann-like Domain"/>
    <property type="match status" value="1"/>
</dbReference>
<dbReference type="Proteomes" id="UP001162836">
    <property type="component" value="Unassembled WGS sequence"/>
</dbReference>
<reference evidence="1 2" key="1">
    <citation type="journal article" date="2023" name="Antonie Van Leeuwenhoek">
        <title>Unveiling the genomic potential of a novel thermostable glycoside hydrolases producing Neobacillus sedimentimangrovi UE25.</title>
        <authorList>
            <person name="Ejaz U."/>
            <person name="Saleem F."/>
            <person name="Rashid R."/>
            <person name="Hasan K.A."/>
            <person name="Syed M.N."/>
            <person name="Sohail M."/>
        </authorList>
    </citation>
    <scope>NUCLEOTIDE SEQUENCE [LARGE SCALE GENOMIC DNA]</scope>
    <source>
        <strain evidence="1 2">UE25</strain>
    </source>
</reference>
<comment type="caution">
    <text evidence="1">The sequence shown here is derived from an EMBL/GenBank/DDBJ whole genome shotgun (WGS) entry which is preliminary data.</text>
</comment>
<name>A0ABS8QEV4_9BACI</name>
<sequence>MKHALIVGGTGMLSNVSLWLIENGYHVSIIARNAERMKKLIQLAGSDRTVTPLFVDYRNNDDLKEKINQTMKHNGNIDIVVAWIHSIAENALQIIMNEVSKGNTGWELFHILGSSANLDEIKKKAVVPINCKYYQVQLGFKMEGTRSRWLTNEEISEGVIEAIKKKKKMFMIGQIEPWEKRPNL</sequence>
<dbReference type="NCBIfam" id="NF006168">
    <property type="entry name" value="PRK08309.1"/>
    <property type="match status" value="1"/>
</dbReference>
<evidence type="ECO:0000313" key="2">
    <source>
        <dbReference type="Proteomes" id="UP001162836"/>
    </source>
</evidence>
<protein>
    <submittedName>
        <fullName evidence="1">Short-chain dehydrogenase</fullName>
    </submittedName>
</protein>
<dbReference type="Pfam" id="PF00106">
    <property type="entry name" value="adh_short"/>
    <property type="match status" value="1"/>
</dbReference>
<gene>
    <name evidence="1" type="ORF">LRS37_01975</name>
</gene>
<dbReference type="SUPFAM" id="SSF51735">
    <property type="entry name" value="NAD(P)-binding Rossmann-fold domains"/>
    <property type="match status" value="1"/>
</dbReference>
<keyword evidence="2" id="KW-1185">Reference proteome</keyword>
<dbReference type="InterPro" id="IPR036291">
    <property type="entry name" value="NAD(P)-bd_dom_sf"/>
</dbReference>
<proteinExistence type="predicted"/>
<organism evidence="1 2">
    <name type="scientific">Neobacillus sedimentimangrovi</name>
    <dbReference type="NCBI Taxonomy" id="2699460"/>
    <lineage>
        <taxon>Bacteria</taxon>
        <taxon>Bacillati</taxon>
        <taxon>Bacillota</taxon>
        <taxon>Bacilli</taxon>
        <taxon>Bacillales</taxon>
        <taxon>Bacillaceae</taxon>
        <taxon>Neobacillus</taxon>
    </lineage>
</organism>
<dbReference type="InterPro" id="IPR002347">
    <property type="entry name" value="SDR_fam"/>
</dbReference>
<accession>A0ABS8QEV4</accession>